<accession>A0A501QAU0</accession>
<evidence type="ECO:0000313" key="2">
    <source>
        <dbReference type="Proteomes" id="UP000319175"/>
    </source>
</evidence>
<dbReference type="OrthoDB" id="1363854at2"/>
<name>A0A501QAU0_9FLAO</name>
<dbReference type="AlphaFoldDB" id="A0A501QAU0"/>
<gene>
    <name evidence="1" type="ORF">FJA49_08855</name>
</gene>
<evidence type="ECO:0000313" key="1">
    <source>
        <dbReference type="EMBL" id="TPD70000.1"/>
    </source>
</evidence>
<organism evidence="1 2">
    <name type="scientific">Flavobacterium microcysteis</name>
    <dbReference type="NCBI Taxonomy" id="2596891"/>
    <lineage>
        <taxon>Bacteria</taxon>
        <taxon>Pseudomonadati</taxon>
        <taxon>Bacteroidota</taxon>
        <taxon>Flavobacteriia</taxon>
        <taxon>Flavobacteriales</taxon>
        <taxon>Flavobacteriaceae</taxon>
        <taxon>Flavobacterium</taxon>
    </lineage>
</organism>
<proteinExistence type="predicted"/>
<dbReference type="RefSeq" id="WP_140000606.1">
    <property type="nucleotide sequence ID" value="NZ_VFJE01000053.1"/>
</dbReference>
<dbReference type="EMBL" id="VFJE01000053">
    <property type="protein sequence ID" value="TPD70000.1"/>
    <property type="molecule type" value="Genomic_DNA"/>
</dbReference>
<sequence>MIKIDAKDHEQLVEAYGRYKEYHNLYGTITISEEQDQEIRNKASELQGTYDYYKILIHELERCIGSYHMAKNSLKSKIYSPARKMSTIKKNQK</sequence>
<comment type="caution">
    <text evidence="1">The sequence shown here is derived from an EMBL/GenBank/DDBJ whole genome shotgun (WGS) entry which is preliminary data.</text>
</comment>
<dbReference type="Proteomes" id="UP000319175">
    <property type="component" value="Unassembled WGS sequence"/>
</dbReference>
<protein>
    <submittedName>
        <fullName evidence="1">Uncharacterized protein</fullName>
    </submittedName>
</protein>
<keyword evidence="2" id="KW-1185">Reference proteome</keyword>
<reference evidence="1 2" key="1">
    <citation type="submission" date="2019-06" db="EMBL/GenBank/DDBJ databases">
        <title>Flavobacterium sp. MaA-Y11 from geoumgang.</title>
        <authorList>
            <person name="Jeong S."/>
        </authorList>
    </citation>
    <scope>NUCLEOTIDE SEQUENCE [LARGE SCALE GENOMIC DNA]</scope>
    <source>
        <strain evidence="1 2">MaA-Y11</strain>
    </source>
</reference>